<dbReference type="Proteomes" id="UP000095286">
    <property type="component" value="Unplaced"/>
</dbReference>
<protein>
    <submittedName>
        <fullName evidence="2">COesterase domain-containing protein</fullName>
    </submittedName>
</protein>
<evidence type="ECO:0000313" key="2">
    <source>
        <dbReference type="WBParaSite" id="RSKR_0000243300.1"/>
    </source>
</evidence>
<reference evidence="2" key="1">
    <citation type="submission" date="2016-11" db="UniProtKB">
        <authorList>
            <consortium name="WormBaseParasite"/>
        </authorList>
    </citation>
    <scope>IDENTIFICATION</scope>
    <source>
        <strain evidence="2">KR3021</strain>
    </source>
</reference>
<accession>A0AC35TMQ8</accession>
<name>A0AC35TMQ8_9BILA</name>
<evidence type="ECO:0000313" key="1">
    <source>
        <dbReference type="Proteomes" id="UP000095286"/>
    </source>
</evidence>
<dbReference type="WBParaSite" id="RSKR_0000243300.1">
    <property type="protein sequence ID" value="RSKR_0000243300.1"/>
    <property type="gene ID" value="RSKR_0000243300"/>
</dbReference>
<sequence length="173" mass="19263">MGAAWQMWLFLVLIKLVRSELQGQLLDDFLTFRRISNGFIQGRKSISPAGSEGYVFLGIPYTTPPTGSSRFKKTQPPNNWDGELDATKFGKGCLWNTSLSTQTPNVDIISEDCLSINVYSSKHCLVKGNCSVLVYLHGGRLVSGSSSTLKEELIIENFANDDRNVVFVSMNYR</sequence>
<proteinExistence type="predicted"/>
<organism evidence="1 2">
    <name type="scientific">Rhabditophanes sp. KR3021</name>
    <dbReference type="NCBI Taxonomy" id="114890"/>
    <lineage>
        <taxon>Eukaryota</taxon>
        <taxon>Metazoa</taxon>
        <taxon>Ecdysozoa</taxon>
        <taxon>Nematoda</taxon>
        <taxon>Chromadorea</taxon>
        <taxon>Rhabditida</taxon>
        <taxon>Tylenchina</taxon>
        <taxon>Panagrolaimomorpha</taxon>
        <taxon>Strongyloidoidea</taxon>
        <taxon>Alloionematidae</taxon>
        <taxon>Rhabditophanes</taxon>
    </lineage>
</organism>